<sequence length="14" mass="1660">MLFILILIPNNMID</sequence>
<name>A0A0K2T1B0_LEPSM</name>
<organism evidence="1">
    <name type="scientific">Lepeophtheirus salmonis</name>
    <name type="common">Salmon louse</name>
    <name type="synonym">Caligus salmonis</name>
    <dbReference type="NCBI Taxonomy" id="72036"/>
    <lineage>
        <taxon>Eukaryota</taxon>
        <taxon>Metazoa</taxon>
        <taxon>Ecdysozoa</taxon>
        <taxon>Arthropoda</taxon>
        <taxon>Crustacea</taxon>
        <taxon>Multicrustacea</taxon>
        <taxon>Hexanauplia</taxon>
        <taxon>Copepoda</taxon>
        <taxon>Siphonostomatoida</taxon>
        <taxon>Caligidae</taxon>
        <taxon>Lepeophtheirus</taxon>
    </lineage>
</organism>
<accession>A0A0K2T1B0</accession>
<protein>
    <submittedName>
        <fullName evidence="1">Uncharacterized protein</fullName>
    </submittedName>
</protein>
<evidence type="ECO:0000313" key="1">
    <source>
        <dbReference type="EMBL" id="CDW19818.1"/>
    </source>
</evidence>
<reference evidence="1" key="1">
    <citation type="submission" date="2014-05" db="EMBL/GenBank/DDBJ databases">
        <authorList>
            <person name="Chronopoulou M."/>
        </authorList>
    </citation>
    <scope>NUCLEOTIDE SEQUENCE</scope>
    <source>
        <tissue evidence="1">Whole organism</tissue>
    </source>
</reference>
<dbReference type="EMBL" id="HACA01002457">
    <property type="protein sequence ID" value="CDW19818.1"/>
    <property type="molecule type" value="Transcribed_RNA"/>
</dbReference>
<proteinExistence type="predicted"/>